<dbReference type="FunFam" id="3.90.1150.10:FF:000006">
    <property type="entry name" value="Phosphoserine aminotransferase"/>
    <property type="match status" value="1"/>
</dbReference>
<keyword evidence="5 11" id="KW-0028">Amino-acid biosynthesis</keyword>
<name>A0A1W1UXY5_PEPAS</name>
<evidence type="ECO:0000313" key="15">
    <source>
        <dbReference type="Proteomes" id="UP000192368"/>
    </source>
</evidence>
<feature type="binding site" evidence="11">
    <location>
        <position position="173"/>
    </location>
    <ligand>
        <name>pyridoxal 5'-phosphate</name>
        <dbReference type="ChEBI" id="CHEBI:597326"/>
    </ligand>
</feature>
<feature type="binding site" evidence="11">
    <location>
        <position position="102"/>
    </location>
    <ligand>
        <name>pyridoxal 5'-phosphate</name>
        <dbReference type="ChEBI" id="CHEBI:597326"/>
    </ligand>
</feature>
<feature type="binding site" evidence="11">
    <location>
        <position position="196"/>
    </location>
    <ligand>
        <name>pyridoxal 5'-phosphate</name>
        <dbReference type="ChEBI" id="CHEBI:597326"/>
    </ligand>
</feature>
<gene>
    <name evidence="11" type="primary">serC</name>
    <name evidence="14" type="ORF">SAMN00017477_0832</name>
</gene>
<comment type="catalytic activity">
    <reaction evidence="10 11 12">
        <text>O-phospho-L-serine + 2-oxoglutarate = 3-phosphooxypyruvate + L-glutamate</text>
        <dbReference type="Rhea" id="RHEA:14329"/>
        <dbReference type="ChEBI" id="CHEBI:16810"/>
        <dbReference type="ChEBI" id="CHEBI:18110"/>
        <dbReference type="ChEBI" id="CHEBI:29985"/>
        <dbReference type="ChEBI" id="CHEBI:57524"/>
        <dbReference type="EC" id="2.6.1.52"/>
    </reaction>
</comment>
<feature type="modified residue" description="N6-(pyridoxal phosphate)lysine" evidence="11">
    <location>
        <position position="197"/>
    </location>
</feature>
<reference evidence="15" key="1">
    <citation type="submission" date="2017-04" db="EMBL/GenBank/DDBJ databases">
        <authorList>
            <person name="Varghese N."/>
            <person name="Submissions S."/>
        </authorList>
    </citation>
    <scope>NUCLEOTIDE SEQUENCE [LARGE SCALE GENOMIC DNA]</scope>
    <source>
        <strain evidence="15">DSM 20463</strain>
    </source>
</reference>
<dbReference type="Pfam" id="PF00266">
    <property type="entry name" value="Aminotran_5"/>
    <property type="match status" value="1"/>
</dbReference>
<evidence type="ECO:0000256" key="5">
    <source>
        <dbReference type="ARBA" id="ARBA00022605"/>
    </source>
</evidence>
<dbReference type="PANTHER" id="PTHR43247:SF1">
    <property type="entry name" value="PHOSPHOSERINE AMINOTRANSFERASE"/>
    <property type="match status" value="1"/>
</dbReference>
<dbReference type="UniPathway" id="UPA00135">
    <property type="reaction ID" value="UER00197"/>
</dbReference>
<dbReference type="Proteomes" id="UP000192368">
    <property type="component" value="Unassembled WGS sequence"/>
</dbReference>
<dbReference type="Gene3D" id="3.90.1150.10">
    <property type="entry name" value="Aspartate Aminotransferase, domain 1"/>
    <property type="match status" value="1"/>
</dbReference>
<dbReference type="GO" id="GO:0006564">
    <property type="term" value="P:L-serine biosynthetic process"/>
    <property type="evidence" value="ECO:0007669"/>
    <property type="project" value="UniProtKB-UniRule"/>
</dbReference>
<evidence type="ECO:0000256" key="3">
    <source>
        <dbReference type="ARBA" id="ARBA00006904"/>
    </source>
</evidence>
<dbReference type="FunFam" id="3.40.640.10:FF:000010">
    <property type="entry name" value="Phosphoserine aminotransferase"/>
    <property type="match status" value="1"/>
</dbReference>
<feature type="binding site" evidence="11">
    <location>
        <position position="152"/>
    </location>
    <ligand>
        <name>pyridoxal 5'-phosphate</name>
        <dbReference type="ChEBI" id="CHEBI:597326"/>
    </ligand>
</feature>
<dbReference type="RefSeq" id="WP_084230474.1">
    <property type="nucleotide sequence ID" value="NZ_FWWR01000009.1"/>
</dbReference>
<comment type="subcellular location">
    <subcellularLocation>
        <location evidence="11">Cytoplasm</location>
    </subcellularLocation>
</comment>
<accession>A0A1W1UXY5</accession>
<feature type="binding site" evidence="11">
    <location>
        <position position="42"/>
    </location>
    <ligand>
        <name>L-glutamate</name>
        <dbReference type="ChEBI" id="CHEBI:29985"/>
    </ligand>
</feature>
<protein>
    <recommendedName>
        <fullName evidence="11">Phosphoserine aminotransferase</fullName>
        <ecNumber evidence="11">2.6.1.52</ecNumber>
    </recommendedName>
    <alternativeName>
        <fullName evidence="11">Phosphohydroxythreonine aminotransferase</fullName>
        <shortName evidence="11">PSAT</shortName>
    </alternativeName>
</protein>
<comment type="caution">
    <text evidence="11">Lacks conserved residue(s) required for the propagation of feature annotation.</text>
</comment>
<keyword evidence="11" id="KW-0963">Cytoplasm</keyword>
<dbReference type="OrthoDB" id="9809412at2"/>
<comment type="cofactor">
    <cofactor evidence="11">
        <name>pyridoxal 5'-phosphate</name>
        <dbReference type="ChEBI" id="CHEBI:597326"/>
    </cofactor>
    <text evidence="11">Binds 1 pyridoxal phosphate per subunit.</text>
</comment>
<dbReference type="NCBIfam" id="TIGR01364">
    <property type="entry name" value="serC_1"/>
    <property type="match status" value="1"/>
</dbReference>
<comment type="subunit">
    <text evidence="11">Homodimer.</text>
</comment>
<dbReference type="GO" id="GO:0004648">
    <property type="term" value="F:O-phospho-L-serine:2-oxoglutarate aminotransferase activity"/>
    <property type="evidence" value="ECO:0007669"/>
    <property type="project" value="UniProtKB-UniRule"/>
</dbReference>
<sequence length="361" mass="40814">MNRVLNFSAGPSMLPVEVLEKAAKEMLNCNGSGMSVMEMSHRSSSYEQIQEEAKNTFKELMGLDDEYEILFLQGGGHTQFAMIPLNLLAENEKADYLVTGSWAKKAYEEAKRYADVKVLASSSDKNFSYIQEIVEDEIRKDVKFLYVCTNNTIYGTRIRPETIEKINVPIVADMSSNILSEEYDMKKFDLIFAGAQKNIGPSGVTLVAMKKNLAGNAQAITPTMLNYQTHLEKDSMYNTPPCYNIYISGLVAQWVKENGGVKEMEKRNKEKAKLIYDFIDNSKLFQNPIEPKDRSLMNVVFVTGNKDLDAQFVKEAKAKGFENLKGHRSIGGMRASIYNAMPKEGVERLVEFMKEFEIANR</sequence>
<proteinExistence type="inferred from homology"/>
<dbReference type="STRING" id="573058.SAMN00017477_0832"/>
<comment type="pathway">
    <text evidence="2 11 12">Amino-acid biosynthesis; L-serine biosynthesis; L-serine from 3-phospho-D-glycerate: step 2/3.</text>
</comment>
<dbReference type="PANTHER" id="PTHR43247">
    <property type="entry name" value="PHOSPHOSERINE AMINOTRANSFERASE"/>
    <property type="match status" value="1"/>
</dbReference>
<evidence type="ECO:0000256" key="4">
    <source>
        <dbReference type="ARBA" id="ARBA00022576"/>
    </source>
</evidence>
<evidence type="ECO:0000256" key="9">
    <source>
        <dbReference type="ARBA" id="ARBA00047630"/>
    </source>
</evidence>
<dbReference type="SUPFAM" id="SSF53383">
    <property type="entry name" value="PLP-dependent transferases"/>
    <property type="match status" value="1"/>
</dbReference>
<dbReference type="InterPro" id="IPR015422">
    <property type="entry name" value="PyrdxlP-dep_Trfase_small"/>
</dbReference>
<evidence type="ECO:0000256" key="11">
    <source>
        <dbReference type="HAMAP-Rule" id="MF_00160"/>
    </source>
</evidence>
<dbReference type="PIRSF" id="PIRSF000525">
    <property type="entry name" value="SerC"/>
    <property type="match status" value="1"/>
</dbReference>
<evidence type="ECO:0000313" key="14">
    <source>
        <dbReference type="EMBL" id="SMB85952.1"/>
    </source>
</evidence>
<evidence type="ECO:0000256" key="6">
    <source>
        <dbReference type="ARBA" id="ARBA00022679"/>
    </source>
</evidence>
<dbReference type="InterPro" id="IPR020578">
    <property type="entry name" value="Aminotrans_V_PyrdxlP_BS"/>
</dbReference>
<evidence type="ECO:0000259" key="13">
    <source>
        <dbReference type="Pfam" id="PF00266"/>
    </source>
</evidence>
<keyword evidence="4 11" id="KW-0032">Aminotransferase</keyword>
<dbReference type="AlphaFoldDB" id="A0A1W1UXY5"/>
<dbReference type="InterPro" id="IPR015421">
    <property type="entry name" value="PyrdxlP-dep_Trfase_major"/>
</dbReference>
<evidence type="ECO:0000256" key="7">
    <source>
        <dbReference type="ARBA" id="ARBA00022898"/>
    </source>
</evidence>
<dbReference type="HAMAP" id="MF_00160">
    <property type="entry name" value="SerC_aminotrans_5"/>
    <property type="match status" value="1"/>
</dbReference>
<dbReference type="GO" id="GO:0030170">
    <property type="term" value="F:pyridoxal phosphate binding"/>
    <property type="evidence" value="ECO:0007669"/>
    <property type="project" value="UniProtKB-UniRule"/>
</dbReference>
<evidence type="ECO:0000256" key="12">
    <source>
        <dbReference type="RuleBase" id="RU004505"/>
    </source>
</evidence>
<comment type="similarity">
    <text evidence="3 11">Belongs to the class-V pyridoxal-phosphate-dependent aminotransferase family. SerC subfamily.</text>
</comment>
<dbReference type="EMBL" id="FWWR01000009">
    <property type="protein sequence ID" value="SMB85952.1"/>
    <property type="molecule type" value="Genomic_DNA"/>
</dbReference>
<evidence type="ECO:0000256" key="8">
    <source>
        <dbReference type="ARBA" id="ARBA00023299"/>
    </source>
</evidence>
<feature type="domain" description="Aminotransferase class V" evidence="13">
    <location>
        <begin position="4"/>
        <end position="349"/>
    </location>
</feature>
<comment type="catalytic activity">
    <reaction evidence="9 11">
        <text>4-(phosphooxy)-L-threonine + 2-oxoglutarate = (R)-3-hydroxy-2-oxo-4-phosphooxybutanoate + L-glutamate</text>
        <dbReference type="Rhea" id="RHEA:16573"/>
        <dbReference type="ChEBI" id="CHEBI:16810"/>
        <dbReference type="ChEBI" id="CHEBI:29985"/>
        <dbReference type="ChEBI" id="CHEBI:58452"/>
        <dbReference type="ChEBI" id="CHEBI:58538"/>
        <dbReference type="EC" id="2.6.1.52"/>
    </reaction>
</comment>
<evidence type="ECO:0000256" key="1">
    <source>
        <dbReference type="ARBA" id="ARBA00003483"/>
    </source>
</evidence>
<keyword evidence="15" id="KW-1185">Reference proteome</keyword>
<dbReference type="GO" id="GO:0005737">
    <property type="term" value="C:cytoplasm"/>
    <property type="evidence" value="ECO:0007669"/>
    <property type="project" value="UniProtKB-SubCell"/>
</dbReference>
<keyword evidence="6 11" id="KW-0808">Transferase</keyword>
<dbReference type="Gene3D" id="3.40.640.10">
    <property type="entry name" value="Type I PLP-dependent aspartate aminotransferase-like (Major domain)"/>
    <property type="match status" value="1"/>
</dbReference>
<dbReference type="InterPro" id="IPR022278">
    <property type="entry name" value="Pser_aminoTfrase"/>
</dbReference>
<dbReference type="EC" id="2.6.1.52" evidence="11"/>
<dbReference type="NCBIfam" id="NF003764">
    <property type="entry name" value="PRK05355.1"/>
    <property type="match status" value="1"/>
</dbReference>
<dbReference type="InterPro" id="IPR015424">
    <property type="entry name" value="PyrdxlP-dep_Trfase"/>
</dbReference>
<evidence type="ECO:0000256" key="2">
    <source>
        <dbReference type="ARBA" id="ARBA00005099"/>
    </source>
</evidence>
<keyword evidence="7 11" id="KW-0663">Pyridoxal phosphate</keyword>
<comment type="function">
    <text evidence="1 11">Catalyzes the reversible conversion of 3-phosphohydroxypyruvate to phosphoserine and of 3-hydroxy-2-oxo-4-phosphonooxybutanoate to phosphohydroxythreonine.</text>
</comment>
<dbReference type="PROSITE" id="PS00595">
    <property type="entry name" value="AA_TRANSFER_CLASS_5"/>
    <property type="match status" value="1"/>
</dbReference>
<feature type="binding site" evidence="11">
    <location>
        <begin position="238"/>
        <end position="239"/>
    </location>
    <ligand>
        <name>pyridoxal 5'-phosphate</name>
        <dbReference type="ChEBI" id="CHEBI:597326"/>
    </ligand>
</feature>
<organism evidence="14 15">
    <name type="scientific">Peptoniphilus asaccharolyticus DSM 20463</name>
    <dbReference type="NCBI Taxonomy" id="573058"/>
    <lineage>
        <taxon>Bacteria</taxon>
        <taxon>Bacillati</taxon>
        <taxon>Bacillota</taxon>
        <taxon>Tissierellia</taxon>
        <taxon>Tissierellales</taxon>
        <taxon>Peptoniphilaceae</taxon>
        <taxon>Peptoniphilus</taxon>
    </lineage>
</organism>
<keyword evidence="8 11" id="KW-0718">Serine biosynthesis</keyword>
<evidence type="ECO:0000256" key="10">
    <source>
        <dbReference type="ARBA" id="ARBA00049007"/>
    </source>
</evidence>
<dbReference type="InterPro" id="IPR000192">
    <property type="entry name" value="Aminotrans_V_dom"/>
</dbReference>